<dbReference type="EMBL" id="CAAHFG010000001">
    <property type="protein sequence ID" value="VGO12727.1"/>
    <property type="molecule type" value="Genomic_DNA"/>
</dbReference>
<evidence type="ECO:0000256" key="4">
    <source>
        <dbReference type="ARBA" id="ARBA00022679"/>
    </source>
</evidence>
<dbReference type="AlphaFoldDB" id="A0A6C2TYN4"/>
<dbReference type="InterPro" id="IPR029044">
    <property type="entry name" value="Nucleotide-diphossugar_trans"/>
</dbReference>
<protein>
    <submittedName>
        <fullName evidence="7">Glucosyl-3-phosphoglycerate synthase</fullName>
    </submittedName>
</protein>
<sequence length="324" mass="37138">MNLNDWIKNNTIHHSQFWDLKKLVEEKEKQNLKISLCLPTLNEEKTIGKEIVMFKSELMDRYPLLDEIAVIDSGSTDNTREIAKTFGADVYLSADILPQYGEKKGKGENLWKAVYELTGDIIVYVDADIKNIHPRFAYGLVAPLIYRPEVHYVKAFYDRPLAFSQGVRPSGGGRVTEILTRPLFSLFFPDLTGLVQPLSGEYAVRREVLEAIPFPIGYGVETSHLIDVYEKWGMEAIAQVDLDQRVHRNQETRDLGKMAFGILRAFLFRAEAFGVIGKLPELSTVLKQFQAHDEEFEQVSHTIVEEERPPMIELPEYREKFGIE</sequence>
<name>A0A6C2TYN4_PONDE</name>
<keyword evidence="5" id="KW-0460">Magnesium</keyword>
<keyword evidence="3" id="KW-0328">Glycosyltransferase</keyword>
<accession>A0A6C2TYN4</accession>
<evidence type="ECO:0000256" key="1">
    <source>
        <dbReference type="ARBA" id="ARBA00001946"/>
    </source>
</evidence>
<dbReference type="PANTHER" id="PTHR48090">
    <property type="entry name" value="UNDECAPRENYL-PHOSPHATE 4-DEOXY-4-FORMAMIDO-L-ARABINOSE TRANSFERASE-RELATED"/>
    <property type="match status" value="1"/>
</dbReference>
<reference evidence="7 8" key="1">
    <citation type="submission" date="2019-04" db="EMBL/GenBank/DDBJ databases">
        <authorList>
            <person name="Van Vliet M D."/>
        </authorList>
    </citation>
    <scope>NUCLEOTIDE SEQUENCE [LARGE SCALE GENOMIC DNA]</scope>
    <source>
        <strain evidence="7 8">F1</strain>
    </source>
</reference>
<evidence type="ECO:0000256" key="3">
    <source>
        <dbReference type="ARBA" id="ARBA00022676"/>
    </source>
</evidence>
<evidence type="ECO:0000256" key="5">
    <source>
        <dbReference type="ARBA" id="ARBA00022842"/>
    </source>
</evidence>
<evidence type="ECO:0000313" key="7">
    <source>
        <dbReference type="EMBL" id="VGO12727.1"/>
    </source>
</evidence>
<dbReference type="NCBIfam" id="NF010496">
    <property type="entry name" value="PRK13915.1"/>
    <property type="match status" value="1"/>
</dbReference>
<gene>
    <name evidence="7" type="primary">gpgS</name>
    <name evidence="7" type="ORF">PDESU_01281</name>
</gene>
<evidence type="ECO:0000259" key="6">
    <source>
        <dbReference type="Pfam" id="PF00535"/>
    </source>
</evidence>
<proteinExistence type="inferred from homology"/>
<dbReference type="Gene3D" id="3.90.550.10">
    <property type="entry name" value="Spore Coat Polysaccharide Biosynthesis Protein SpsA, Chain A"/>
    <property type="match status" value="1"/>
</dbReference>
<dbReference type="InterPro" id="IPR050256">
    <property type="entry name" value="Glycosyltransferase_2"/>
</dbReference>
<dbReference type="RefSeq" id="WP_136078368.1">
    <property type="nucleotide sequence ID" value="NZ_CAAHFG010000001.1"/>
</dbReference>
<dbReference type="Pfam" id="PF00535">
    <property type="entry name" value="Glycos_transf_2"/>
    <property type="match status" value="1"/>
</dbReference>
<keyword evidence="4" id="KW-0808">Transferase</keyword>
<comment type="cofactor">
    <cofactor evidence="1">
        <name>Mg(2+)</name>
        <dbReference type="ChEBI" id="CHEBI:18420"/>
    </cofactor>
</comment>
<evidence type="ECO:0000256" key="2">
    <source>
        <dbReference type="ARBA" id="ARBA00006739"/>
    </source>
</evidence>
<comment type="similarity">
    <text evidence="2">Belongs to the glycosyltransferase 2 family.</text>
</comment>
<dbReference type="InterPro" id="IPR001173">
    <property type="entry name" value="Glyco_trans_2-like"/>
</dbReference>
<keyword evidence="8" id="KW-1185">Reference proteome</keyword>
<dbReference type="PANTHER" id="PTHR48090:SF10">
    <property type="entry name" value="GLUCOSYL-3-PHOSPHOGLYCERATE SYNTHASE"/>
    <property type="match status" value="1"/>
</dbReference>
<dbReference type="GO" id="GO:0016757">
    <property type="term" value="F:glycosyltransferase activity"/>
    <property type="evidence" value="ECO:0007669"/>
    <property type="project" value="UniProtKB-KW"/>
</dbReference>
<dbReference type="Proteomes" id="UP000366872">
    <property type="component" value="Unassembled WGS sequence"/>
</dbReference>
<organism evidence="7 8">
    <name type="scientific">Pontiella desulfatans</name>
    <dbReference type="NCBI Taxonomy" id="2750659"/>
    <lineage>
        <taxon>Bacteria</taxon>
        <taxon>Pseudomonadati</taxon>
        <taxon>Kiritimatiellota</taxon>
        <taxon>Kiritimatiellia</taxon>
        <taxon>Kiritimatiellales</taxon>
        <taxon>Pontiellaceae</taxon>
        <taxon>Pontiella</taxon>
    </lineage>
</organism>
<dbReference type="SUPFAM" id="SSF53448">
    <property type="entry name" value="Nucleotide-diphospho-sugar transferases"/>
    <property type="match status" value="1"/>
</dbReference>
<feature type="domain" description="Glycosyltransferase 2-like" evidence="6">
    <location>
        <begin position="35"/>
        <end position="129"/>
    </location>
</feature>
<evidence type="ECO:0000313" key="8">
    <source>
        <dbReference type="Proteomes" id="UP000366872"/>
    </source>
</evidence>